<dbReference type="Proteomes" id="UP000838756">
    <property type="component" value="Unassembled WGS sequence"/>
</dbReference>
<organism evidence="2 3">
    <name type="scientific">Pararge aegeria aegeria</name>
    <dbReference type="NCBI Taxonomy" id="348720"/>
    <lineage>
        <taxon>Eukaryota</taxon>
        <taxon>Metazoa</taxon>
        <taxon>Ecdysozoa</taxon>
        <taxon>Arthropoda</taxon>
        <taxon>Hexapoda</taxon>
        <taxon>Insecta</taxon>
        <taxon>Pterygota</taxon>
        <taxon>Neoptera</taxon>
        <taxon>Endopterygota</taxon>
        <taxon>Lepidoptera</taxon>
        <taxon>Glossata</taxon>
        <taxon>Ditrysia</taxon>
        <taxon>Papilionoidea</taxon>
        <taxon>Nymphalidae</taxon>
        <taxon>Satyrinae</taxon>
        <taxon>Satyrini</taxon>
        <taxon>Parargina</taxon>
        <taxon>Pararge</taxon>
    </lineage>
</organism>
<feature type="transmembrane region" description="Helical" evidence="1">
    <location>
        <begin position="40"/>
        <end position="59"/>
    </location>
</feature>
<evidence type="ECO:0000256" key="1">
    <source>
        <dbReference type="SAM" id="Phobius"/>
    </source>
</evidence>
<keyword evidence="1" id="KW-1133">Transmembrane helix</keyword>
<dbReference type="AlphaFoldDB" id="A0A8S4S6L3"/>
<proteinExistence type="predicted"/>
<comment type="caution">
    <text evidence="2">The sequence shown here is derived from an EMBL/GenBank/DDBJ whole genome shotgun (WGS) entry which is preliminary data.</text>
</comment>
<keyword evidence="1" id="KW-0812">Transmembrane</keyword>
<dbReference type="EMBL" id="CAKXAJ010026039">
    <property type="protein sequence ID" value="CAH2252720.1"/>
    <property type="molecule type" value="Genomic_DNA"/>
</dbReference>
<keyword evidence="1" id="KW-0472">Membrane</keyword>
<accession>A0A8S4S6L3</accession>
<name>A0A8S4S6L3_9NEOP</name>
<sequence length="82" mass="9210">MDSDNATTQVVYAQRERSIDTSVFKSGYEVDFWQEVKKRWMVLGVLLAMALAVLAPQFGAPGGNYMHAHVDIPRTHCTHSPM</sequence>
<protein>
    <submittedName>
        <fullName evidence="2">Jg10179 protein</fullName>
    </submittedName>
</protein>
<gene>
    <name evidence="2" type="primary">jg10179</name>
    <name evidence="2" type="ORF">PAEG_LOCUS22440</name>
</gene>
<reference evidence="2" key="1">
    <citation type="submission" date="2022-03" db="EMBL/GenBank/DDBJ databases">
        <authorList>
            <person name="Lindestad O."/>
        </authorList>
    </citation>
    <scope>NUCLEOTIDE SEQUENCE</scope>
</reference>
<evidence type="ECO:0000313" key="3">
    <source>
        <dbReference type="Proteomes" id="UP000838756"/>
    </source>
</evidence>
<dbReference type="OrthoDB" id="10353146at2759"/>
<keyword evidence="3" id="KW-1185">Reference proteome</keyword>
<evidence type="ECO:0000313" key="2">
    <source>
        <dbReference type="EMBL" id="CAH2252720.1"/>
    </source>
</evidence>